<dbReference type="CDD" id="cd03022">
    <property type="entry name" value="DsbA_HCCA_Iso"/>
    <property type="match status" value="1"/>
</dbReference>
<sequence>MAGCCLEFWFEFASSYSYPAALRIEQLARSAGVRVLWRPFLLGPLFQAQGYASSPFVQFPAKGRYMWRDIERICARTGIPFRKPSAFPRTSVLGARIACAFQDEPWVPRFVCALFTANFAHDRDIGDDRVVADCLTACGESAPARIAAVQTDPLKSRLRTQTERAAALGLFGAPSFLVDGELFWGNDRLEDALAWARGEHPLQR</sequence>
<evidence type="ECO:0000259" key="3">
    <source>
        <dbReference type="Pfam" id="PF01323"/>
    </source>
</evidence>
<dbReference type="Pfam" id="PF01323">
    <property type="entry name" value="DSBA"/>
    <property type="match status" value="1"/>
</dbReference>
<dbReference type="PANTHER" id="PTHR42943:SF2">
    <property type="entry name" value="GLUTATHIONE S-TRANSFERASE KAPPA 1"/>
    <property type="match status" value="1"/>
</dbReference>
<dbReference type="PIRSF" id="PIRSF006386">
    <property type="entry name" value="HCCAis_GSTk"/>
    <property type="match status" value="1"/>
</dbReference>
<comment type="catalytic activity">
    <reaction evidence="1">
        <text>2-hydroxychromene-2-carboxylate = (3E)-4-(2-hydroxyphenyl)-2-oxobut-3-enoate</text>
        <dbReference type="Rhea" id="RHEA:27401"/>
        <dbReference type="ChEBI" id="CHEBI:59350"/>
        <dbReference type="ChEBI" id="CHEBI:59353"/>
        <dbReference type="EC" id="5.99.1.4"/>
    </reaction>
</comment>
<dbReference type="InterPro" id="IPR001853">
    <property type="entry name" value="DSBA-like_thioredoxin_dom"/>
</dbReference>
<dbReference type="InterPro" id="IPR044087">
    <property type="entry name" value="NahD-like"/>
</dbReference>
<dbReference type="PANTHER" id="PTHR42943">
    <property type="entry name" value="GLUTATHIONE S-TRANSFERASE KAPPA"/>
    <property type="match status" value="1"/>
</dbReference>
<keyword evidence="1 4" id="KW-0413">Isomerase</keyword>
<keyword evidence="5" id="KW-1185">Reference proteome</keyword>
<proteinExistence type="inferred from homology"/>
<gene>
    <name evidence="4" type="ORF">SAMN04488120_10633</name>
</gene>
<comment type="similarity">
    <text evidence="1">Belongs to the GST superfamily. NadH family.</text>
</comment>
<name>A0A1I2JD90_9GAMM</name>
<dbReference type="InterPro" id="IPR036249">
    <property type="entry name" value="Thioredoxin-like_sf"/>
</dbReference>
<dbReference type="InterPro" id="IPR051924">
    <property type="entry name" value="GST_Kappa/NadH"/>
</dbReference>
<evidence type="ECO:0000313" key="4">
    <source>
        <dbReference type="EMBL" id="SFF50651.1"/>
    </source>
</evidence>
<accession>A0A1I2JD90</accession>
<dbReference type="InterPro" id="IPR014440">
    <property type="entry name" value="HCCAis_GSTk"/>
</dbReference>
<evidence type="ECO:0000313" key="5">
    <source>
        <dbReference type="Proteomes" id="UP000199771"/>
    </source>
</evidence>
<dbReference type="STRING" id="1076937.SAMN04488120_10633"/>
<protein>
    <recommendedName>
        <fullName evidence="1">2-hydroxychromene-2-carboxylate isomerase</fullName>
        <ecNumber evidence="1">5.99.1.4</ecNumber>
    </recommendedName>
</protein>
<reference evidence="4 5" key="1">
    <citation type="submission" date="2016-10" db="EMBL/GenBank/DDBJ databases">
        <authorList>
            <person name="de Groot N.N."/>
        </authorList>
    </citation>
    <scope>NUCLEOTIDE SEQUENCE [LARGE SCALE GENOMIC DNA]</scope>
    <source>
        <strain evidence="4 5">DSM 23609</strain>
    </source>
</reference>
<dbReference type="RefSeq" id="WP_091533469.1">
    <property type="nucleotide sequence ID" value="NZ_FOOC01000006.1"/>
</dbReference>
<dbReference type="OrthoDB" id="5244108at2"/>
<organism evidence="4 5">
    <name type="scientific">Fontimonas thermophila</name>
    <dbReference type="NCBI Taxonomy" id="1076937"/>
    <lineage>
        <taxon>Bacteria</taxon>
        <taxon>Pseudomonadati</taxon>
        <taxon>Pseudomonadota</taxon>
        <taxon>Gammaproteobacteria</taxon>
        <taxon>Nevskiales</taxon>
        <taxon>Nevskiaceae</taxon>
        <taxon>Fontimonas</taxon>
    </lineage>
</organism>
<dbReference type="GO" id="GO:0004602">
    <property type="term" value="F:glutathione peroxidase activity"/>
    <property type="evidence" value="ECO:0007669"/>
    <property type="project" value="TreeGrafter"/>
</dbReference>
<feature type="active site" description="Nucleophile" evidence="2">
    <location>
        <position position="14"/>
    </location>
</feature>
<feature type="domain" description="DSBA-like thioredoxin" evidence="3">
    <location>
        <begin position="6"/>
        <end position="191"/>
    </location>
</feature>
<dbReference type="EMBL" id="FOOC01000006">
    <property type="protein sequence ID" value="SFF50651.1"/>
    <property type="molecule type" value="Genomic_DNA"/>
</dbReference>
<dbReference type="AlphaFoldDB" id="A0A1I2JD90"/>
<dbReference type="GO" id="GO:0004364">
    <property type="term" value="F:glutathione transferase activity"/>
    <property type="evidence" value="ECO:0007669"/>
    <property type="project" value="TreeGrafter"/>
</dbReference>
<dbReference type="GO" id="GO:0006749">
    <property type="term" value="P:glutathione metabolic process"/>
    <property type="evidence" value="ECO:0007669"/>
    <property type="project" value="TreeGrafter"/>
</dbReference>
<evidence type="ECO:0000256" key="1">
    <source>
        <dbReference type="PIRNR" id="PIRNR006386"/>
    </source>
</evidence>
<dbReference type="Proteomes" id="UP000199771">
    <property type="component" value="Unassembled WGS sequence"/>
</dbReference>
<dbReference type="SUPFAM" id="SSF52833">
    <property type="entry name" value="Thioredoxin-like"/>
    <property type="match status" value="1"/>
</dbReference>
<dbReference type="GO" id="GO:1901170">
    <property type="term" value="P:naphthalene catabolic process"/>
    <property type="evidence" value="ECO:0007669"/>
    <property type="project" value="InterPro"/>
</dbReference>
<dbReference type="EC" id="5.99.1.4" evidence="1"/>
<dbReference type="Gene3D" id="3.40.30.10">
    <property type="entry name" value="Glutaredoxin"/>
    <property type="match status" value="1"/>
</dbReference>
<dbReference type="GO" id="GO:0018845">
    <property type="term" value="F:2-hydroxychromene-2-carboxylate isomerase activity"/>
    <property type="evidence" value="ECO:0007669"/>
    <property type="project" value="UniProtKB-UniRule"/>
</dbReference>
<evidence type="ECO:0000256" key="2">
    <source>
        <dbReference type="PIRSR" id="PIRSR006386-1"/>
    </source>
</evidence>